<dbReference type="Pfam" id="PF11704">
    <property type="entry name" value="Folliculin"/>
    <property type="match status" value="1"/>
</dbReference>
<organism evidence="2 3">
    <name type="scientific">Stegodyphus mimosarum</name>
    <name type="common">African social velvet spider</name>
    <dbReference type="NCBI Taxonomy" id="407821"/>
    <lineage>
        <taxon>Eukaryota</taxon>
        <taxon>Metazoa</taxon>
        <taxon>Ecdysozoa</taxon>
        <taxon>Arthropoda</taxon>
        <taxon>Chelicerata</taxon>
        <taxon>Arachnida</taxon>
        <taxon>Araneae</taxon>
        <taxon>Araneomorphae</taxon>
        <taxon>Entelegynae</taxon>
        <taxon>Eresoidea</taxon>
        <taxon>Eresidae</taxon>
        <taxon>Stegodyphus</taxon>
    </lineage>
</organism>
<feature type="domain" description="UDENN FLCN/SMCR8-type" evidence="1">
    <location>
        <begin position="82"/>
        <end position="203"/>
    </location>
</feature>
<dbReference type="OrthoDB" id="5599713at2759"/>
<feature type="non-terminal residue" evidence="2">
    <location>
        <position position="203"/>
    </location>
</feature>
<dbReference type="InterPro" id="IPR037521">
    <property type="entry name" value="FLCN/SMCR8_DENN"/>
</dbReference>
<protein>
    <submittedName>
        <fullName evidence="2">Folliculin</fullName>
    </submittedName>
</protein>
<dbReference type="PANTHER" id="PTHR31441:SF2">
    <property type="entry name" value="FOLLICULIN"/>
    <property type="match status" value="1"/>
</dbReference>
<dbReference type="GO" id="GO:0000122">
    <property type="term" value="P:negative regulation of transcription by RNA polymerase II"/>
    <property type="evidence" value="ECO:0007669"/>
    <property type="project" value="TreeGrafter"/>
</dbReference>
<dbReference type="GO" id="GO:0005096">
    <property type="term" value="F:GTPase activator activity"/>
    <property type="evidence" value="ECO:0007669"/>
    <property type="project" value="InterPro"/>
</dbReference>
<dbReference type="EMBL" id="KK117555">
    <property type="protein sequence ID" value="KFM70782.1"/>
    <property type="molecule type" value="Genomic_DNA"/>
</dbReference>
<accession>A0A087U093</accession>
<dbReference type="AlphaFoldDB" id="A0A087U093"/>
<name>A0A087U093_STEMI</name>
<dbReference type="InterPro" id="IPR021713">
    <property type="entry name" value="Folliculin"/>
</dbReference>
<dbReference type="STRING" id="407821.A0A087U093"/>
<keyword evidence="3" id="KW-1185">Reference proteome</keyword>
<proteinExistence type="predicted"/>
<dbReference type="PANTHER" id="PTHR31441">
    <property type="entry name" value="FOLLICULIN FAMILY MEMBER"/>
    <property type="match status" value="1"/>
</dbReference>
<dbReference type="GO" id="GO:0005829">
    <property type="term" value="C:cytosol"/>
    <property type="evidence" value="ECO:0007669"/>
    <property type="project" value="TreeGrafter"/>
</dbReference>
<dbReference type="Proteomes" id="UP000054359">
    <property type="component" value="Unassembled WGS sequence"/>
</dbReference>
<dbReference type="PROSITE" id="PS51834">
    <property type="entry name" value="DENN_FLCN_SMCR8"/>
    <property type="match status" value="1"/>
</dbReference>
<evidence type="ECO:0000313" key="3">
    <source>
        <dbReference type="Proteomes" id="UP000054359"/>
    </source>
</evidence>
<sequence>MNAVIAVCNFCELHGPSVLFCTQAFHDSEEEQWTQVKAVESFKSDVSPKAWYGPSFFSQRASAGGSEAGLPPLKSDNCEGCTSMTSKKRGYISNDHESRVSYVSSQYPLHPDVFSAVRQACVRSLSCEVCPGREGPIFFGDDHRGHVLSHTFFLKDSQARGFQSWYSIIIVMRDKIFLLNSWEFLVKNFQKIITELQEKANKV</sequence>
<reference evidence="2 3" key="1">
    <citation type="submission" date="2013-11" db="EMBL/GenBank/DDBJ databases">
        <title>Genome sequencing of Stegodyphus mimosarum.</title>
        <authorList>
            <person name="Bechsgaard J."/>
        </authorList>
    </citation>
    <scope>NUCLEOTIDE SEQUENCE [LARGE SCALE GENOMIC DNA]</scope>
</reference>
<evidence type="ECO:0000259" key="1">
    <source>
        <dbReference type="PROSITE" id="PS51834"/>
    </source>
</evidence>
<gene>
    <name evidence="2" type="ORF">X975_19683</name>
</gene>
<evidence type="ECO:0000313" key="2">
    <source>
        <dbReference type="EMBL" id="KFM70782.1"/>
    </source>
</evidence>
<dbReference type="OMA" id="NDHESRV"/>
<dbReference type="GO" id="GO:1904263">
    <property type="term" value="P:positive regulation of TORC1 signaling"/>
    <property type="evidence" value="ECO:0007669"/>
    <property type="project" value="TreeGrafter"/>
</dbReference>
<dbReference type="InterPro" id="IPR037520">
    <property type="entry name" value="Folliculin/SMCR8_longin"/>
</dbReference>